<dbReference type="InterPro" id="IPR008454">
    <property type="entry name" value="Collagen-bd_Cna-like_B-typ_dom"/>
</dbReference>
<keyword evidence="3" id="KW-0732">Signal</keyword>
<keyword evidence="2" id="KW-0812">Transmembrane</keyword>
<feature type="domain" description="CNA-B" evidence="4">
    <location>
        <begin position="846"/>
        <end position="926"/>
    </location>
</feature>
<keyword evidence="6" id="KW-1185">Reference proteome</keyword>
<organism evidence="5 6">
    <name type="scientific">Streptococcus henryi</name>
    <dbReference type="NCBI Taxonomy" id="439219"/>
    <lineage>
        <taxon>Bacteria</taxon>
        <taxon>Bacillati</taxon>
        <taxon>Bacillota</taxon>
        <taxon>Bacilli</taxon>
        <taxon>Lactobacillales</taxon>
        <taxon>Streptococcaceae</taxon>
        <taxon>Streptococcus</taxon>
    </lineage>
</organism>
<evidence type="ECO:0000256" key="3">
    <source>
        <dbReference type="SAM" id="SignalP"/>
    </source>
</evidence>
<dbReference type="AlphaFoldDB" id="A0A1G6A1Z5"/>
<dbReference type="RefSeq" id="WP_074484936.1">
    <property type="nucleotide sequence ID" value="NZ_FMXP01000002.1"/>
</dbReference>
<feature type="compositionally biased region" description="Basic and acidic residues" evidence="1">
    <location>
        <begin position="70"/>
        <end position="97"/>
    </location>
</feature>
<feature type="signal peptide" evidence="3">
    <location>
        <begin position="1"/>
        <end position="26"/>
    </location>
</feature>
<sequence>MRKKVLACILLSILLINSLVTPIAYSLDNVVPNLDEVTQVEPKTSDDSSEEDTASGVSNLNLSSDESDNVDTKDDTEATNGEKEEEEKEQRENIEDKQTIEVAIPKINVYNFDDESDENHSASFSLRKESDEENLATWTTEEGEPTLELEVGTIYILEESGVEGFDDAEEIVKLRLTAEGYFEQEVDGNWVKIETIKIPINKTQKASKAARVSRAPVTGVVQPTTIGSDDVAPINKLQIIKNMPSTSRVSIVANGTGARYDTSARVTWGTQTQTSNRLHSGDYNISSSYGMDPNIKGAVDESRTALIVRFKPSSTNWWEYGSDASTSEGAGWKSEDLDLATSQMWVKVRYTDAAYYDDELVDAIATITVTPYKNRTLNVASGQSNYTYSEPFYPMIEISDLLYGGWTWQNVFRFHVDIQFVPRGANENQAIEFPDGNLNSMEAAYYTINSLDPLRTEGDWDNPNRAVYGPESVRPDDGTTSGAYIIPESNIVTSYNDGPAWVGTQYAYNGGSNLWGTAANRKEEDDNPTYNGQPNPNWSKNSVLFTTAQTKHISVTLGNLARKPVYQNVSRTNYVWATISTDAFTQNKVTYIDIPIKKTWSDPNNSHEKVTVDLYAVWTENGQAKDTLIQSQDLSASNNWNTVFRQVPDITTLGKLIRKNFSSNAQNIRYEVRERDVPPEYDSTITSSTVSGIPNYTVTNRKVRTSLTITKTWYQNNTVISNQNTSSLGPIKVTLKRRIGNQVDNNFNQVIELSYNSDANLSWKKTVDNLPMRSTNDFNATNNIYTYYIEEDLLTLPANFSLRGYRNSNSGTFYNNGSQAGIPLTIYSSQNNLEVSNTQTSAGLIITKSWFDNGQPISNQNTSDFSSIKVTLKRRFGQTGDGQFSQVVELKYDSDASLSWKATVANLPMKDSYGRVMTYYIEEDSSTLPDNFYIKGYRNSNTGSYQASGSTVGIVLKFNTQENNLEVANERKISTLTIRKRWYMQDGETEIANADLPKNLKVKLYQTTNGATSGGDLYKEITLTRQGSDGNYTWKTDEVVPIRDKTGQLFYTYYIVEDNLPGYLEISEASDTFVTFSGSMEQPSVELTLKNKVNPVYPSTGGFGSRPYMMIGIISLFVAVILYYMQKKKIFWRKEK</sequence>
<feature type="transmembrane region" description="Helical" evidence="2">
    <location>
        <begin position="1108"/>
        <end position="1125"/>
    </location>
</feature>
<dbReference type="Gene3D" id="2.60.40.1140">
    <property type="entry name" value="Collagen-binding surface protein Cna, B-type domain"/>
    <property type="match status" value="1"/>
</dbReference>
<feature type="region of interest" description="Disordered" evidence="1">
    <location>
        <begin position="40"/>
        <end position="97"/>
    </location>
</feature>
<reference evidence="5 6" key="1">
    <citation type="submission" date="2016-10" db="EMBL/GenBank/DDBJ databases">
        <authorList>
            <person name="de Groot N.N."/>
        </authorList>
    </citation>
    <scope>NUCLEOTIDE SEQUENCE [LARGE SCALE GENOMIC DNA]</scope>
    <source>
        <strain evidence="5 6">A-4</strain>
    </source>
</reference>
<accession>A0A1G6A1Z5</accession>
<dbReference type="EMBL" id="FMXP01000002">
    <property type="protein sequence ID" value="SDB02454.1"/>
    <property type="molecule type" value="Genomic_DNA"/>
</dbReference>
<dbReference type="SUPFAM" id="SSF49478">
    <property type="entry name" value="Cna protein B-type domain"/>
    <property type="match status" value="1"/>
</dbReference>
<evidence type="ECO:0000313" key="5">
    <source>
        <dbReference type="EMBL" id="SDB02454.1"/>
    </source>
</evidence>
<proteinExistence type="predicted"/>
<dbReference type="STRING" id="439219.SAMN02910293_00142"/>
<dbReference type="Proteomes" id="UP000182508">
    <property type="component" value="Unassembled WGS sequence"/>
</dbReference>
<evidence type="ECO:0000259" key="4">
    <source>
        <dbReference type="Pfam" id="PF05738"/>
    </source>
</evidence>
<keyword evidence="2" id="KW-1133">Transmembrane helix</keyword>
<gene>
    <name evidence="5" type="ORF">SAMN02910293_00142</name>
</gene>
<name>A0A1G6A1Z5_9STRE</name>
<evidence type="ECO:0000256" key="1">
    <source>
        <dbReference type="SAM" id="MobiDB-lite"/>
    </source>
</evidence>
<feature type="compositionally biased region" description="Polar residues" evidence="1">
    <location>
        <begin position="528"/>
        <end position="538"/>
    </location>
</feature>
<feature type="domain" description="CNA-B" evidence="4">
    <location>
        <begin position="594"/>
        <end position="700"/>
    </location>
</feature>
<keyword evidence="2" id="KW-0472">Membrane</keyword>
<feature type="region of interest" description="Disordered" evidence="1">
    <location>
        <begin position="518"/>
        <end position="538"/>
    </location>
</feature>
<evidence type="ECO:0000256" key="2">
    <source>
        <dbReference type="SAM" id="Phobius"/>
    </source>
</evidence>
<protein>
    <recommendedName>
        <fullName evidence="4">CNA-B domain-containing protein</fullName>
    </recommendedName>
</protein>
<feature type="chain" id="PRO_5010367180" description="CNA-B domain-containing protein" evidence="3">
    <location>
        <begin position="27"/>
        <end position="1136"/>
    </location>
</feature>
<evidence type="ECO:0000313" key="6">
    <source>
        <dbReference type="Proteomes" id="UP000182508"/>
    </source>
</evidence>
<dbReference type="CDD" id="cd00222">
    <property type="entry name" value="CollagenBindB"/>
    <property type="match status" value="1"/>
</dbReference>
<dbReference type="Pfam" id="PF05738">
    <property type="entry name" value="Cna_B"/>
    <property type="match status" value="2"/>
</dbReference>